<dbReference type="EMBL" id="JADBEE010000001">
    <property type="protein sequence ID" value="MBE1514559.1"/>
    <property type="molecule type" value="Genomic_DNA"/>
</dbReference>
<reference evidence="2 3" key="1">
    <citation type="submission" date="2020-10" db="EMBL/GenBank/DDBJ databases">
        <title>Sequencing the genomes of 1000 actinobacteria strains.</title>
        <authorList>
            <person name="Klenk H.-P."/>
        </authorList>
    </citation>
    <scope>NUCLEOTIDE SEQUENCE [LARGE SCALE GENOMIC DNA]</scope>
    <source>
        <strain evidence="2 3">DSM 15474</strain>
    </source>
</reference>
<dbReference type="SUPFAM" id="SSF54427">
    <property type="entry name" value="NTF2-like"/>
    <property type="match status" value="1"/>
</dbReference>
<protein>
    <submittedName>
        <fullName evidence="2">SEC-C motif-containing protein</fullName>
    </submittedName>
</protein>
<proteinExistence type="predicted"/>
<sequence length="146" mass="16020">MTEIDPERDPAQRCPCGSGDTYAACCRRFHAGAPAPTAEALMRSRYSANALMSEDPGFFGGYLHRSWAPETRPALAVLSRPGARWTRLAILGVSGGGPFETHGTVEFVASYEDPSAGQTRGRGRHHELSRFRRESGQWFYIDGDVT</sequence>
<comment type="caution">
    <text evidence="2">The sequence shown here is derived from an EMBL/GenBank/DDBJ whole genome shotgun (WGS) entry which is preliminary data.</text>
</comment>
<name>A0ABR9J6U0_9MICC</name>
<dbReference type="InterPro" id="IPR004027">
    <property type="entry name" value="SEC_C_motif"/>
</dbReference>
<dbReference type="Gene3D" id="3.10.450.50">
    <property type="match status" value="1"/>
</dbReference>
<feature type="domain" description="YchJ-like middle NTF2-like" evidence="1">
    <location>
        <begin position="37"/>
        <end position="143"/>
    </location>
</feature>
<accession>A0ABR9J6U0</accession>
<dbReference type="InterPro" id="IPR048469">
    <property type="entry name" value="YchJ-like_M"/>
</dbReference>
<organism evidence="2 3">
    <name type="scientific">Nesterenkonia halotolerans</name>
    <dbReference type="NCBI Taxonomy" id="225325"/>
    <lineage>
        <taxon>Bacteria</taxon>
        <taxon>Bacillati</taxon>
        <taxon>Actinomycetota</taxon>
        <taxon>Actinomycetes</taxon>
        <taxon>Micrococcales</taxon>
        <taxon>Micrococcaceae</taxon>
        <taxon>Nesterenkonia</taxon>
    </lineage>
</organism>
<gene>
    <name evidence="2" type="ORF">H4W26_001314</name>
</gene>
<dbReference type="Pfam" id="PF17775">
    <property type="entry name" value="YchJ_M-like"/>
    <property type="match status" value="1"/>
</dbReference>
<evidence type="ECO:0000313" key="2">
    <source>
        <dbReference type="EMBL" id="MBE1514559.1"/>
    </source>
</evidence>
<dbReference type="Pfam" id="PF02810">
    <property type="entry name" value="SEC-C"/>
    <property type="match status" value="1"/>
</dbReference>
<keyword evidence="3" id="KW-1185">Reference proteome</keyword>
<evidence type="ECO:0000259" key="1">
    <source>
        <dbReference type="Pfam" id="PF17775"/>
    </source>
</evidence>
<dbReference type="InterPro" id="IPR032710">
    <property type="entry name" value="NTF2-like_dom_sf"/>
</dbReference>
<evidence type="ECO:0000313" key="3">
    <source>
        <dbReference type="Proteomes" id="UP000636579"/>
    </source>
</evidence>
<dbReference type="RefSeq" id="WP_192591298.1">
    <property type="nucleotide sequence ID" value="NZ_JADBEE010000001.1"/>
</dbReference>
<dbReference type="Proteomes" id="UP000636579">
    <property type="component" value="Unassembled WGS sequence"/>
</dbReference>